<keyword evidence="1" id="KW-1133">Transmembrane helix</keyword>
<reference evidence="2 3" key="1">
    <citation type="journal article" date="2024" name="Int. J. Syst. Evol. Microbiol.">
        <title>Clostridium omnivorum sp. nov., isolated from anoxic soil under the treatment of reductive soil disinfestation.</title>
        <authorList>
            <person name="Ueki A."/>
            <person name="Tonouchi A."/>
            <person name="Kaku N."/>
            <person name="Honma S."/>
            <person name="Ueki K."/>
        </authorList>
    </citation>
    <scope>NUCLEOTIDE SEQUENCE [LARGE SCALE GENOMIC DNA]</scope>
    <source>
        <strain evidence="2 3">E14</strain>
    </source>
</reference>
<feature type="transmembrane region" description="Helical" evidence="1">
    <location>
        <begin position="165"/>
        <end position="192"/>
    </location>
</feature>
<name>A0ABQ5N364_9CLOT</name>
<feature type="transmembrane region" description="Helical" evidence="1">
    <location>
        <begin position="432"/>
        <end position="451"/>
    </location>
</feature>
<dbReference type="RefSeq" id="WP_264848931.1">
    <property type="nucleotide sequence ID" value="NZ_BRXR01000001.1"/>
</dbReference>
<keyword evidence="1" id="KW-0812">Transmembrane</keyword>
<feature type="transmembrane region" description="Helical" evidence="1">
    <location>
        <begin position="17"/>
        <end position="36"/>
    </location>
</feature>
<sequence length="461" mass="53468">MENQSKYIILKQTSFRIILYSLPSIITFFIYLIGYYPGQMNIDSFEQWEQMITHNYNDWHPLFHTLFNQLITDILGRNPAAIAIVQILMITLVFGYGLYCLEKIGVKKSLLWFFSAAFALYPAGGILSICLWKDIPYTASILLLTICTINIVFTNGEWLNSKLHILILILASLGTLFFRHNGILSFAAVFILLPILFRNHFKKIGYMFLIIAACYVIIKFPIYRAFHIEPTQSSEAMGIPLNITAGIIKNDGYITDYQREVLNSFYPIEQWKKQYNPYCINPIKFDSKYLNMPLLLSSKKKFFTIWLQLMKQNPKLALEAYGKQTSVLWQLTNPSNGSVYIMNNGIQDNKFGLKNIELVPQISKLCYSIYDFTRSSNVIWFFWRPALHIYLSLIILVMLIIKIGFKSIIIIAPVMMNLAGLIVAIPAQDFRYLYCNVLATFLFIPLILFMYNKNFKNEPRK</sequence>
<feature type="transmembrane region" description="Helical" evidence="1">
    <location>
        <begin position="80"/>
        <end position="99"/>
    </location>
</feature>
<organism evidence="2 3">
    <name type="scientific">Clostridium omnivorum</name>
    <dbReference type="NCBI Taxonomy" id="1604902"/>
    <lineage>
        <taxon>Bacteria</taxon>
        <taxon>Bacillati</taxon>
        <taxon>Bacillota</taxon>
        <taxon>Clostridia</taxon>
        <taxon>Eubacteriales</taxon>
        <taxon>Clostridiaceae</taxon>
        <taxon>Clostridium</taxon>
    </lineage>
</organism>
<protein>
    <recommendedName>
        <fullName evidence="4">Glycosyltransferase RgtA/B/C/D-like domain-containing protein</fullName>
    </recommendedName>
</protein>
<evidence type="ECO:0000313" key="3">
    <source>
        <dbReference type="Proteomes" id="UP001208567"/>
    </source>
</evidence>
<gene>
    <name evidence="2" type="ORF">bsdE14_10520</name>
</gene>
<evidence type="ECO:0008006" key="4">
    <source>
        <dbReference type="Google" id="ProtNLM"/>
    </source>
</evidence>
<dbReference type="Proteomes" id="UP001208567">
    <property type="component" value="Unassembled WGS sequence"/>
</dbReference>
<feature type="transmembrane region" description="Helical" evidence="1">
    <location>
        <begin position="381"/>
        <end position="401"/>
    </location>
</feature>
<evidence type="ECO:0000313" key="2">
    <source>
        <dbReference type="EMBL" id="GLC29642.1"/>
    </source>
</evidence>
<accession>A0ABQ5N364</accession>
<keyword evidence="1" id="KW-0472">Membrane</keyword>
<comment type="caution">
    <text evidence="2">The sequence shown here is derived from an EMBL/GenBank/DDBJ whole genome shotgun (WGS) entry which is preliminary data.</text>
</comment>
<dbReference type="InterPro" id="IPR046062">
    <property type="entry name" value="DUF6020"/>
</dbReference>
<evidence type="ECO:0000256" key="1">
    <source>
        <dbReference type="SAM" id="Phobius"/>
    </source>
</evidence>
<feature type="transmembrane region" description="Helical" evidence="1">
    <location>
        <begin position="407"/>
        <end position="425"/>
    </location>
</feature>
<keyword evidence="3" id="KW-1185">Reference proteome</keyword>
<feature type="transmembrane region" description="Helical" evidence="1">
    <location>
        <begin position="135"/>
        <end position="153"/>
    </location>
</feature>
<feature type="transmembrane region" description="Helical" evidence="1">
    <location>
        <begin position="111"/>
        <end position="129"/>
    </location>
</feature>
<proteinExistence type="predicted"/>
<dbReference type="EMBL" id="BRXR01000001">
    <property type="protein sequence ID" value="GLC29642.1"/>
    <property type="molecule type" value="Genomic_DNA"/>
</dbReference>
<feature type="transmembrane region" description="Helical" evidence="1">
    <location>
        <begin position="204"/>
        <end position="222"/>
    </location>
</feature>
<dbReference type="Pfam" id="PF19484">
    <property type="entry name" value="DUF6020"/>
    <property type="match status" value="1"/>
</dbReference>